<proteinExistence type="predicted"/>
<accession>A0A1E5G6E2</accession>
<comment type="caution">
    <text evidence="2">The sequence shown here is derived from an EMBL/GenBank/DDBJ whole genome shotgun (WGS) entry which is preliminary data.</text>
</comment>
<dbReference type="STRING" id="766136.BHF68_02090"/>
<dbReference type="Proteomes" id="UP000094296">
    <property type="component" value="Unassembled WGS sequence"/>
</dbReference>
<name>A0A1E5G6E2_9FIRM</name>
<protein>
    <recommendedName>
        <fullName evidence="1">DUF2229 domain-containing protein</fullName>
    </recommendedName>
</protein>
<gene>
    <name evidence="2" type="ORF">BHF68_02090</name>
</gene>
<reference evidence="2 3" key="1">
    <citation type="submission" date="2016-09" db="EMBL/GenBank/DDBJ databases">
        <title>Draft genome sequence for the type strain of Desulfuribacillus alkaliarsenatis AHT28, an obligately anaerobic, sulfidogenic bacterium isolated from Russian soda lake sediments.</title>
        <authorList>
            <person name="Abin C.A."/>
            <person name="Hollibaugh J.T."/>
        </authorList>
    </citation>
    <scope>NUCLEOTIDE SEQUENCE [LARGE SCALE GENOMIC DNA]</scope>
    <source>
        <strain evidence="2 3">AHT28</strain>
    </source>
</reference>
<dbReference type="Pfam" id="PF06050">
    <property type="entry name" value="HGD-D"/>
    <property type="match status" value="1"/>
</dbReference>
<dbReference type="Pfam" id="PF09989">
    <property type="entry name" value="DUF2229"/>
    <property type="match status" value="1"/>
</dbReference>
<dbReference type="PANTHER" id="PTHR32329">
    <property type="entry name" value="BIFUNCTIONAL PROTEIN [INCLUDES 2-HYDROXYACYL-COA DEHYDRATASE (N-TER) AND ITS ACTIVATOR DOMAIN (C_TERM)-RELATED"/>
    <property type="match status" value="1"/>
</dbReference>
<dbReference type="InterPro" id="IPR051805">
    <property type="entry name" value="Dehydratase_Activator_Redct"/>
</dbReference>
<dbReference type="InterPro" id="IPR018709">
    <property type="entry name" value="CoA_activase_DUF2229"/>
</dbReference>
<sequence>MWDMFFRELGVKVVVSPDTNNEIMQQGVMNTIDEACLPLKVYLGHVIKLTKEKVDFIFIPRFISVEKHRYLCPKFLGLPDLIRNTTQTFNLPEILDPTINMRITKKEFYLEVLKLASRLNKNPVRIYNAVSKAFKANENYKQLVLAGYSYTEALKIYQKQSATFADTNFLENSQQQATNKPFKIAVISHSYILHDPHMSMNLLNKLDEMGCEIKTPEMLEGDVIDKSLENLQKDMFWSLNREIMGASFYHLAKKDIDGMIILNAFACGPDAITKELIERLCKRESEIPMLSLTIDEHTGEAGFVTRLEAFIDMIKRKDKGGYKDESNLSTHGELLCRDKSVV</sequence>
<keyword evidence="3" id="KW-1185">Reference proteome</keyword>
<evidence type="ECO:0000259" key="1">
    <source>
        <dbReference type="Pfam" id="PF09989"/>
    </source>
</evidence>
<evidence type="ECO:0000313" key="2">
    <source>
        <dbReference type="EMBL" id="OEF98778.1"/>
    </source>
</evidence>
<evidence type="ECO:0000313" key="3">
    <source>
        <dbReference type="Proteomes" id="UP000094296"/>
    </source>
</evidence>
<dbReference type="Gene3D" id="3.40.50.11900">
    <property type="match status" value="1"/>
</dbReference>
<organism evidence="2 3">
    <name type="scientific">Desulfuribacillus alkaliarsenatis</name>
    <dbReference type="NCBI Taxonomy" id="766136"/>
    <lineage>
        <taxon>Bacteria</taxon>
        <taxon>Bacillati</taxon>
        <taxon>Bacillota</taxon>
        <taxon>Desulfuribacillia</taxon>
        <taxon>Desulfuribacillales</taxon>
        <taxon>Desulfuribacillaceae</taxon>
        <taxon>Desulfuribacillus</taxon>
    </lineage>
</organism>
<dbReference type="EMBL" id="MIJE01000001">
    <property type="protein sequence ID" value="OEF98778.1"/>
    <property type="molecule type" value="Genomic_DNA"/>
</dbReference>
<dbReference type="InterPro" id="IPR010327">
    <property type="entry name" value="FldB/FldC_alpha/beta"/>
</dbReference>
<dbReference type="AlphaFoldDB" id="A0A1E5G6E2"/>
<feature type="domain" description="DUF2229" evidence="1">
    <location>
        <begin position="1"/>
        <end position="219"/>
    </location>
</feature>
<dbReference type="PANTHER" id="PTHR32329:SF2">
    <property type="entry name" value="BIFUNCTIONAL PROTEIN [INCLUDES 2-HYDROXYACYL-COA DEHYDRATASE (N-TER) AND ITS ACTIVATOR DOMAIN (C_TERM)"/>
    <property type="match status" value="1"/>
</dbReference>